<evidence type="ECO:0000313" key="1">
    <source>
        <dbReference type="EMBL" id="QOC54151.1"/>
    </source>
</evidence>
<evidence type="ECO:0000313" key="2">
    <source>
        <dbReference type="Proteomes" id="UP000827856"/>
    </source>
</evidence>
<protein>
    <submittedName>
        <fullName evidence="1">Uncharacterized protein</fullName>
    </submittedName>
</protein>
<accession>A0AAE7ML51</accession>
<organism evidence="1 2">
    <name type="scientific">Caulobacter phage S2B</name>
    <dbReference type="NCBI Taxonomy" id="2759120"/>
    <lineage>
        <taxon>Viruses</taxon>
        <taxon>Duplodnaviria</taxon>
        <taxon>Heunggongvirae</taxon>
        <taxon>Uroviricota</taxon>
        <taxon>Caudoviricetes</taxon>
        <taxon>Autographivirales</taxon>
        <taxon>Autographivirales incertae sedis</taxon>
        <taxon>Sumtervirus</taxon>
        <taxon>Sumtervirus S2B</taxon>
    </lineage>
</organism>
<gene>
    <name evidence="1" type="primary">S2B_gp037c</name>
</gene>
<sequence length="29" mass="3291">MITACILLPLFGGFCWFLTWTTTRQPLCG</sequence>
<proteinExistence type="predicted"/>
<name>A0AAE7ML51_9CAUD</name>
<dbReference type="Proteomes" id="UP000827856">
    <property type="component" value="Segment"/>
</dbReference>
<reference evidence="1" key="1">
    <citation type="submission" date="2019-12" db="EMBL/GenBank/DDBJ databases">
        <title>S2B, a lysogenic bacteriophage that infects Caulobacter crescentus.</title>
        <authorList>
            <person name="Ely B."/>
            <person name="Berrios L."/>
            <person name="Thomas Q."/>
        </authorList>
    </citation>
    <scope>NUCLEOTIDE SEQUENCE</scope>
</reference>
<keyword evidence="2" id="KW-1185">Reference proteome</keyword>
<dbReference type="EMBL" id="MN857473">
    <property type="protein sequence ID" value="QOC54151.1"/>
    <property type="molecule type" value="Genomic_DNA"/>
</dbReference>